<evidence type="ECO:0000313" key="2">
    <source>
        <dbReference type="EMBL" id="OQP48119.1"/>
    </source>
</evidence>
<feature type="compositionally biased region" description="Low complexity" evidence="1">
    <location>
        <begin position="34"/>
        <end position="52"/>
    </location>
</feature>
<dbReference type="RefSeq" id="WP_014221294.1">
    <property type="nucleotide sequence ID" value="NZ_LWBO01000012.1"/>
</dbReference>
<dbReference type="Proteomes" id="UP000192277">
    <property type="component" value="Unassembled WGS sequence"/>
</dbReference>
<evidence type="ECO:0008006" key="4">
    <source>
        <dbReference type="Google" id="ProtNLM"/>
    </source>
</evidence>
<evidence type="ECO:0000256" key="1">
    <source>
        <dbReference type="SAM" id="MobiDB-lite"/>
    </source>
</evidence>
<evidence type="ECO:0000313" key="3">
    <source>
        <dbReference type="Proteomes" id="UP000192277"/>
    </source>
</evidence>
<sequence>MRNFTPSLLFGCILLLLVSCSKEKSVDTLGYTPGSSNNGNNGGNNNNNTGGSSTGSEIGTWTFINMHATTLSSVEYNAGGSNEKAVTVSDYTTQNNAGTITFDGSKMTAAGLAYDVNATATTYMYTDNVLDDSIAFPFTANIPSSTASNATYKKVTSDSIYIQSGVFTGMDPKGGTTQGMPAGYRLSWNGDKMYMSMSYTQSTSQVVSGITQKTTMRITSVTTLQKK</sequence>
<protein>
    <recommendedName>
        <fullName evidence="4">Lipocalin-like domain-containing protein</fullName>
    </recommendedName>
</protein>
<proteinExistence type="predicted"/>
<name>A0ABX3NW64_9BACT</name>
<accession>A0ABX3NW64</accession>
<dbReference type="PROSITE" id="PS51257">
    <property type="entry name" value="PROKAR_LIPOPROTEIN"/>
    <property type="match status" value="1"/>
</dbReference>
<organism evidence="2 3">
    <name type="scientific">Niastella koreensis</name>
    <dbReference type="NCBI Taxonomy" id="354356"/>
    <lineage>
        <taxon>Bacteria</taxon>
        <taxon>Pseudomonadati</taxon>
        <taxon>Bacteroidota</taxon>
        <taxon>Chitinophagia</taxon>
        <taxon>Chitinophagales</taxon>
        <taxon>Chitinophagaceae</taxon>
        <taxon>Niastella</taxon>
    </lineage>
</organism>
<feature type="region of interest" description="Disordered" evidence="1">
    <location>
        <begin position="31"/>
        <end position="52"/>
    </location>
</feature>
<dbReference type="EMBL" id="LWBO01000012">
    <property type="protein sequence ID" value="OQP48119.1"/>
    <property type="molecule type" value="Genomic_DNA"/>
</dbReference>
<gene>
    <name evidence="2" type="ORF">A4D02_05180</name>
</gene>
<keyword evidence="3" id="KW-1185">Reference proteome</keyword>
<comment type="caution">
    <text evidence="2">The sequence shown here is derived from an EMBL/GenBank/DDBJ whole genome shotgun (WGS) entry which is preliminary data.</text>
</comment>
<reference evidence="2 3" key="1">
    <citation type="submission" date="2016-04" db="EMBL/GenBank/DDBJ databases">
        <authorList>
            <person name="Chen L."/>
            <person name="Zhuang W."/>
            <person name="Wang G."/>
        </authorList>
    </citation>
    <scope>NUCLEOTIDE SEQUENCE [LARGE SCALE GENOMIC DNA]</scope>
    <source>
        <strain evidence="3">GR20</strain>
    </source>
</reference>